<reference evidence="1" key="1">
    <citation type="journal article" date="2019" name="bioRxiv">
        <title>The Genome of the Zebra Mussel, Dreissena polymorpha: A Resource for Invasive Species Research.</title>
        <authorList>
            <person name="McCartney M.A."/>
            <person name="Auch B."/>
            <person name="Kono T."/>
            <person name="Mallez S."/>
            <person name="Zhang Y."/>
            <person name="Obille A."/>
            <person name="Becker A."/>
            <person name="Abrahante J.E."/>
            <person name="Garbe J."/>
            <person name="Badalamenti J.P."/>
            <person name="Herman A."/>
            <person name="Mangelson H."/>
            <person name="Liachko I."/>
            <person name="Sullivan S."/>
            <person name="Sone E.D."/>
            <person name="Koren S."/>
            <person name="Silverstein K.A.T."/>
            <person name="Beckman K.B."/>
            <person name="Gohl D.M."/>
        </authorList>
    </citation>
    <scope>NUCLEOTIDE SEQUENCE</scope>
    <source>
        <strain evidence="1">Duluth1</strain>
        <tissue evidence="1">Whole animal</tissue>
    </source>
</reference>
<reference evidence="1" key="2">
    <citation type="submission" date="2020-11" db="EMBL/GenBank/DDBJ databases">
        <authorList>
            <person name="McCartney M.A."/>
            <person name="Auch B."/>
            <person name="Kono T."/>
            <person name="Mallez S."/>
            <person name="Becker A."/>
            <person name="Gohl D.M."/>
            <person name="Silverstein K.A.T."/>
            <person name="Koren S."/>
            <person name="Bechman K.B."/>
            <person name="Herman A."/>
            <person name="Abrahante J.E."/>
            <person name="Garbe J."/>
        </authorList>
    </citation>
    <scope>NUCLEOTIDE SEQUENCE</scope>
    <source>
        <strain evidence="1">Duluth1</strain>
        <tissue evidence="1">Whole animal</tissue>
    </source>
</reference>
<proteinExistence type="predicted"/>
<dbReference type="Proteomes" id="UP000828390">
    <property type="component" value="Unassembled WGS sequence"/>
</dbReference>
<organism evidence="1 2">
    <name type="scientific">Dreissena polymorpha</name>
    <name type="common">Zebra mussel</name>
    <name type="synonym">Mytilus polymorpha</name>
    <dbReference type="NCBI Taxonomy" id="45954"/>
    <lineage>
        <taxon>Eukaryota</taxon>
        <taxon>Metazoa</taxon>
        <taxon>Spiralia</taxon>
        <taxon>Lophotrochozoa</taxon>
        <taxon>Mollusca</taxon>
        <taxon>Bivalvia</taxon>
        <taxon>Autobranchia</taxon>
        <taxon>Heteroconchia</taxon>
        <taxon>Euheterodonta</taxon>
        <taxon>Imparidentia</taxon>
        <taxon>Neoheterodontei</taxon>
        <taxon>Myida</taxon>
        <taxon>Dreissenoidea</taxon>
        <taxon>Dreissenidae</taxon>
        <taxon>Dreissena</taxon>
    </lineage>
</organism>
<keyword evidence="2" id="KW-1185">Reference proteome</keyword>
<dbReference type="AlphaFoldDB" id="A0A9D4JND3"/>
<evidence type="ECO:0000313" key="2">
    <source>
        <dbReference type="Proteomes" id="UP000828390"/>
    </source>
</evidence>
<sequence>MGPILNYHELLVKAPSPRFVTEADKVLISTTQEVAAEKELGSLPDWLAEVTPVVTTPSESVAMYSNSPSTRVTEPYRPEAPELTFYSMPEVPAITRFTTFPHTSRIFTPKSSPIRP</sequence>
<protein>
    <submittedName>
        <fullName evidence="1">Uncharacterized protein</fullName>
    </submittedName>
</protein>
<gene>
    <name evidence="1" type="ORF">DPMN_120246</name>
</gene>
<name>A0A9D4JND3_DREPO</name>
<evidence type="ECO:0000313" key="1">
    <source>
        <dbReference type="EMBL" id="KAH3818525.1"/>
    </source>
</evidence>
<comment type="caution">
    <text evidence="1">The sequence shown here is derived from an EMBL/GenBank/DDBJ whole genome shotgun (WGS) entry which is preliminary data.</text>
</comment>
<accession>A0A9D4JND3</accession>
<dbReference type="EMBL" id="JAIWYP010000005">
    <property type="protein sequence ID" value="KAH3818525.1"/>
    <property type="molecule type" value="Genomic_DNA"/>
</dbReference>